<dbReference type="RefSeq" id="WP_073613682.1">
    <property type="nucleotide sequence ID" value="NZ_FRFE01000010.1"/>
</dbReference>
<keyword evidence="3" id="KW-0699">rRNA-binding</keyword>
<name>A0A1M7Y7L5_9BACT</name>
<comment type="similarity">
    <text evidence="3">Belongs to the TRAFAC class translation factor GTPase superfamily. Classic translation factor GTPase family. BipA subfamily.</text>
</comment>
<dbReference type="Gene3D" id="2.40.30.10">
    <property type="entry name" value="Translation factors"/>
    <property type="match status" value="1"/>
</dbReference>
<evidence type="ECO:0000256" key="1">
    <source>
        <dbReference type="ARBA" id="ARBA00005454"/>
    </source>
</evidence>
<dbReference type="InterPro" id="IPR006297">
    <property type="entry name" value="EF-4"/>
</dbReference>
<comment type="catalytic activity">
    <reaction evidence="3">
        <text>GTP + H2O = GDP + phosphate + H(+)</text>
        <dbReference type="Rhea" id="RHEA:19669"/>
        <dbReference type="ChEBI" id="CHEBI:15377"/>
        <dbReference type="ChEBI" id="CHEBI:15378"/>
        <dbReference type="ChEBI" id="CHEBI:37565"/>
        <dbReference type="ChEBI" id="CHEBI:43474"/>
        <dbReference type="ChEBI" id="CHEBI:58189"/>
    </reaction>
</comment>
<gene>
    <name evidence="3" type="primary">bipA</name>
    <name evidence="5" type="ORF">SAMN02745220_02392</name>
</gene>
<dbReference type="InterPro" id="IPR009000">
    <property type="entry name" value="Transl_B-barrel_sf"/>
</dbReference>
<dbReference type="GO" id="GO:0005737">
    <property type="term" value="C:cytoplasm"/>
    <property type="evidence" value="ECO:0007669"/>
    <property type="project" value="UniProtKB-SubCell"/>
</dbReference>
<dbReference type="Gene3D" id="3.40.50.300">
    <property type="entry name" value="P-loop containing nucleotide triphosphate hydrolases"/>
    <property type="match status" value="1"/>
</dbReference>
<comment type="subcellular location">
    <subcellularLocation>
        <location evidence="3">Cytoplasm</location>
    </subcellularLocation>
    <text evidence="3">Binds to ribosomes.</text>
</comment>
<dbReference type="GO" id="GO:0000049">
    <property type="term" value="F:tRNA binding"/>
    <property type="evidence" value="ECO:0007669"/>
    <property type="project" value="UniProtKB-KW"/>
</dbReference>
<dbReference type="Proteomes" id="UP000184603">
    <property type="component" value="Unassembled WGS sequence"/>
</dbReference>
<evidence type="ECO:0000313" key="6">
    <source>
        <dbReference type="Proteomes" id="UP000184603"/>
    </source>
</evidence>
<feature type="domain" description="Tr-type G" evidence="4">
    <location>
        <begin position="4"/>
        <end position="202"/>
    </location>
</feature>
<dbReference type="STRING" id="1121416.SAMN02745220_02392"/>
<dbReference type="GO" id="GO:0003924">
    <property type="term" value="F:GTPase activity"/>
    <property type="evidence" value="ECO:0007669"/>
    <property type="project" value="UniProtKB-UniRule"/>
</dbReference>
<dbReference type="GO" id="GO:0045727">
    <property type="term" value="P:positive regulation of translation"/>
    <property type="evidence" value="ECO:0007669"/>
    <property type="project" value="TreeGrafter"/>
</dbReference>
<feature type="binding site" evidence="3">
    <location>
        <begin position="16"/>
        <end position="21"/>
    </location>
    <ligand>
        <name>GTP</name>
        <dbReference type="ChEBI" id="CHEBI:37565"/>
    </ligand>
</feature>
<dbReference type="InterPro" id="IPR047041">
    <property type="entry name" value="BipA_GTP-bd_dom"/>
</dbReference>
<keyword evidence="3" id="KW-0820">tRNA-binding</keyword>
<keyword evidence="3" id="KW-0694">RNA-binding</keyword>
<dbReference type="NCBIfam" id="TIGR00231">
    <property type="entry name" value="small_GTP"/>
    <property type="match status" value="1"/>
</dbReference>
<dbReference type="SMART" id="SM00838">
    <property type="entry name" value="EFG_C"/>
    <property type="match status" value="1"/>
</dbReference>
<proteinExistence type="inferred from homology"/>
<dbReference type="InterPro" id="IPR005225">
    <property type="entry name" value="Small_GTP-bd"/>
</dbReference>
<dbReference type="InterPro" id="IPR006298">
    <property type="entry name" value="BipA"/>
</dbReference>
<sequence>MDQSKIRNVAIIAHVDHGKTTLVDQLFKQSGMFRDNQQVSERLMDSMDLERERGITITSKNGSYTFGDYWINIIDTPGHADFGGQVERVLRMADGALLLVDAQEGPMPQTYFVLKKALQNNLPVIVVINKIDKPAARCDWVVDQVFDLFVKLNAPDDVLDFPVVYASAKQGFSLLNLEDKIEDGGNMHAISQLIVEHIPAPVGDVKASLQMQVGTIDYSPYLGRMGIGKVVNGTMKINQPIAVARRDGSIKPVRISKIFRFERDEKVAIDEAGVGEIVAIAGMEDVTVGVTFTDVEDPRPLPLITIDPPTISMNFIPNDSPFAGKEGKFVTSRHIEERLQREVLADVALQYEPLTDAVGFKVSGRGELHLSILIEKMRREQYEFQVTRPQVIMKEENGKLLEPYEELTVDVDEQFQGAVIEKLGKLKGTMTEMGTQNGMVRLVFHIPTRGLLGYRSQFMTDTKGMGMMSYVFHEYGPYAGDIINRQSGVLVVKETCVSVAYALFNLQERGKLFLGPGIPLYEGQIIGESARSVDMIVNPAKGKKLTNVRASGSDEAVVLTPPVNMSLEECIAYINDDELVEVTPQSIRLRKKAGVRIRG</sequence>
<dbReference type="InterPro" id="IPR031157">
    <property type="entry name" value="G_TR_CS"/>
</dbReference>
<evidence type="ECO:0000256" key="2">
    <source>
        <dbReference type="ARBA" id="ARBA00023134"/>
    </source>
</evidence>
<dbReference type="InterPro" id="IPR035647">
    <property type="entry name" value="EFG_III/V"/>
</dbReference>
<dbReference type="InterPro" id="IPR042116">
    <property type="entry name" value="TypA/BipA_C"/>
</dbReference>
<dbReference type="AlphaFoldDB" id="A0A1M7Y7L5"/>
<organism evidence="5 6">
    <name type="scientific">Desulfopila aestuarii DSM 18488</name>
    <dbReference type="NCBI Taxonomy" id="1121416"/>
    <lineage>
        <taxon>Bacteria</taxon>
        <taxon>Pseudomonadati</taxon>
        <taxon>Thermodesulfobacteriota</taxon>
        <taxon>Desulfobulbia</taxon>
        <taxon>Desulfobulbales</taxon>
        <taxon>Desulfocapsaceae</taxon>
        <taxon>Desulfopila</taxon>
    </lineage>
</organism>
<dbReference type="InterPro" id="IPR047042">
    <property type="entry name" value="BipA_II"/>
</dbReference>
<dbReference type="FunFam" id="2.40.50.250:FF:000001">
    <property type="entry name" value="GTP-binding protein TypA"/>
    <property type="match status" value="1"/>
</dbReference>
<dbReference type="InterPro" id="IPR047043">
    <property type="entry name" value="BipA_III"/>
</dbReference>
<dbReference type="OrthoDB" id="9760518at2"/>
<dbReference type="InterPro" id="IPR004161">
    <property type="entry name" value="EFTu-like_2"/>
</dbReference>
<dbReference type="Gene3D" id="2.40.50.250">
    <property type="entry name" value="bipa protein"/>
    <property type="match status" value="1"/>
</dbReference>
<evidence type="ECO:0000256" key="3">
    <source>
        <dbReference type="HAMAP-Rule" id="MF_00849"/>
    </source>
</evidence>
<dbReference type="CDD" id="cd01891">
    <property type="entry name" value="TypA_BipA"/>
    <property type="match status" value="1"/>
</dbReference>
<keyword evidence="3" id="KW-0547">Nucleotide-binding</keyword>
<keyword evidence="3" id="KW-0690">Ribosome biogenesis</keyword>
<dbReference type="PROSITE" id="PS51722">
    <property type="entry name" value="G_TR_2"/>
    <property type="match status" value="1"/>
</dbReference>
<dbReference type="EC" id="3.6.5.-" evidence="3"/>
<dbReference type="GO" id="GO:0000027">
    <property type="term" value="P:ribosomal large subunit assembly"/>
    <property type="evidence" value="ECO:0007669"/>
    <property type="project" value="UniProtKB-UniRule"/>
</dbReference>
<dbReference type="SUPFAM" id="SSF54980">
    <property type="entry name" value="EF-G C-terminal domain-like"/>
    <property type="match status" value="2"/>
</dbReference>
<dbReference type="InterPro" id="IPR000640">
    <property type="entry name" value="EFG_V-like"/>
</dbReference>
<dbReference type="HAMAP" id="MF_00849">
    <property type="entry name" value="BipA"/>
    <property type="match status" value="1"/>
</dbReference>
<dbReference type="CDD" id="cd03691">
    <property type="entry name" value="BipA_TypA_II"/>
    <property type="match status" value="1"/>
</dbReference>
<dbReference type="GO" id="GO:0019843">
    <property type="term" value="F:rRNA binding"/>
    <property type="evidence" value="ECO:0007669"/>
    <property type="project" value="UniProtKB-KW"/>
</dbReference>
<dbReference type="InterPro" id="IPR048876">
    <property type="entry name" value="BipA_C"/>
</dbReference>
<keyword evidence="3" id="KW-0378">Hydrolase</keyword>
<dbReference type="EMBL" id="FRFE01000010">
    <property type="protein sequence ID" value="SHO48600.1"/>
    <property type="molecule type" value="Genomic_DNA"/>
</dbReference>
<dbReference type="FunFam" id="3.30.70.870:FF:000003">
    <property type="entry name" value="GTP-binding protein TypA"/>
    <property type="match status" value="1"/>
</dbReference>
<dbReference type="InterPro" id="IPR027417">
    <property type="entry name" value="P-loop_NTPase"/>
</dbReference>
<dbReference type="CDD" id="cd16263">
    <property type="entry name" value="BipA_III"/>
    <property type="match status" value="1"/>
</dbReference>
<dbReference type="SUPFAM" id="SSF52540">
    <property type="entry name" value="P-loop containing nucleoside triphosphate hydrolases"/>
    <property type="match status" value="1"/>
</dbReference>
<keyword evidence="2 3" id="KW-0342">GTP-binding</keyword>
<dbReference type="InterPro" id="IPR035651">
    <property type="entry name" value="BipA_V"/>
</dbReference>
<keyword evidence="3" id="KW-0963">Cytoplasm</keyword>
<dbReference type="PANTHER" id="PTHR43512:SF4">
    <property type="entry name" value="TRANSLATION FACTOR GUF1 HOMOLOG, CHLOROPLASTIC"/>
    <property type="match status" value="1"/>
</dbReference>
<comment type="similarity">
    <text evidence="1">Belongs to the TRAFAC class translation factor GTPase superfamily. Classic translation factor GTPase family. LepA subfamily.</text>
</comment>
<protein>
    <recommendedName>
        <fullName evidence="3">Large ribosomal subunit assembly factor BipA</fullName>
        <ecNumber evidence="3">3.6.5.-</ecNumber>
    </recommendedName>
    <alternativeName>
        <fullName evidence="3">GTP-binding protein BipA</fullName>
    </alternativeName>
</protein>
<dbReference type="PROSITE" id="PS00301">
    <property type="entry name" value="G_TR_1"/>
    <property type="match status" value="1"/>
</dbReference>
<comment type="function">
    <text evidence="3">A 50S ribosomal subunit assembly protein with GTPase activity, required for 50S subunit assembly at low temperatures, may also play a role in translation. Binds GTP and analogs. Binds the 70S ribosome between the 30S and 50S subunits, in a similar position as ribosome-bound EF-G; it contacts a number of ribosomal proteins, both rRNAs and the A-site tRNA.</text>
</comment>
<accession>A0A1M7Y7L5</accession>
<dbReference type="PRINTS" id="PR00315">
    <property type="entry name" value="ELONGATNFCT"/>
</dbReference>
<dbReference type="Gene3D" id="3.30.70.240">
    <property type="match status" value="1"/>
</dbReference>
<evidence type="ECO:0000313" key="5">
    <source>
        <dbReference type="EMBL" id="SHO48600.1"/>
    </source>
</evidence>
<dbReference type="CDD" id="cd03710">
    <property type="entry name" value="BipA_TypA_C"/>
    <property type="match status" value="1"/>
</dbReference>
<keyword evidence="6" id="KW-1185">Reference proteome</keyword>
<dbReference type="SUPFAM" id="SSF50447">
    <property type="entry name" value="Translation proteins"/>
    <property type="match status" value="1"/>
</dbReference>
<dbReference type="FunFam" id="3.30.70.240:FF:000002">
    <property type="entry name" value="GTP-binding protein TypA"/>
    <property type="match status" value="1"/>
</dbReference>
<dbReference type="NCBIfam" id="TIGR01394">
    <property type="entry name" value="TypA_BipA"/>
    <property type="match status" value="1"/>
</dbReference>
<evidence type="ECO:0000259" key="4">
    <source>
        <dbReference type="PROSITE" id="PS51722"/>
    </source>
</evidence>
<dbReference type="PANTHER" id="PTHR43512">
    <property type="entry name" value="TRANSLATION FACTOR GUF1-RELATED"/>
    <property type="match status" value="1"/>
</dbReference>
<dbReference type="Pfam" id="PF03144">
    <property type="entry name" value="GTP_EFTU_D2"/>
    <property type="match status" value="1"/>
</dbReference>
<dbReference type="GO" id="GO:0043022">
    <property type="term" value="F:ribosome binding"/>
    <property type="evidence" value="ECO:0007669"/>
    <property type="project" value="UniProtKB-UniRule"/>
</dbReference>
<dbReference type="InterPro" id="IPR000795">
    <property type="entry name" value="T_Tr_GTP-bd_dom"/>
</dbReference>
<comment type="subunit">
    <text evidence="3">Monomer.</text>
</comment>
<dbReference type="Pfam" id="PF00679">
    <property type="entry name" value="EFG_C"/>
    <property type="match status" value="1"/>
</dbReference>
<dbReference type="Gene3D" id="3.30.70.870">
    <property type="entry name" value="Elongation Factor G (Translational Gtpase), domain 3"/>
    <property type="match status" value="1"/>
</dbReference>
<reference evidence="5 6" key="1">
    <citation type="submission" date="2016-12" db="EMBL/GenBank/DDBJ databases">
        <authorList>
            <person name="Song W.-J."/>
            <person name="Kurnit D.M."/>
        </authorList>
    </citation>
    <scope>NUCLEOTIDE SEQUENCE [LARGE SCALE GENOMIC DNA]</scope>
    <source>
        <strain evidence="5 6">DSM 18488</strain>
    </source>
</reference>
<dbReference type="Pfam" id="PF00009">
    <property type="entry name" value="GTP_EFTU"/>
    <property type="match status" value="1"/>
</dbReference>
<dbReference type="FunFam" id="3.40.50.300:FF:000055">
    <property type="entry name" value="GTP-binding protein TypA"/>
    <property type="match status" value="1"/>
</dbReference>
<feature type="binding site" evidence="3">
    <location>
        <begin position="129"/>
        <end position="132"/>
    </location>
    <ligand>
        <name>GTP</name>
        <dbReference type="ChEBI" id="CHEBI:37565"/>
    </ligand>
</feature>
<dbReference type="GO" id="GO:0005525">
    <property type="term" value="F:GTP binding"/>
    <property type="evidence" value="ECO:0007669"/>
    <property type="project" value="UniProtKB-UniRule"/>
</dbReference>
<dbReference type="Pfam" id="PF21018">
    <property type="entry name" value="BipA_C"/>
    <property type="match status" value="1"/>
</dbReference>